<name>A0ABD0JJZ9_9CAEN</name>
<proteinExistence type="predicted"/>
<organism evidence="1 2">
    <name type="scientific">Batillaria attramentaria</name>
    <dbReference type="NCBI Taxonomy" id="370345"/>
    <lineage>
        <taxon>Eukaryota</taxon>
        <taxon>Metazoa</taxon>
        <taxon>Spiralia</taxon>
        <taxon>Lophotrochozoa</taxon>
        <taxon>Mollusca</taxon>
        <taxon>Gastropoda</taxon>
        <taxon>Caenogastropoda</taxon>
        <taxon>Sorbeoconcha</taxon>
        <taxon>Cerithioidea</taxon>
        <taxon>Batillariidae</taxon>
        <taxon>Batillaria</taxon>
    </lineage>
</organism>
<keyword evidence="2" id="KW-1185">Reference proteome</keyword>
<sequence length="119" mass="13098">MQNVPKTPPIIAARLGVLSAERTFSGLYRIVPPCAVARMVSLGGTQNNSSCFFTVTMVFRPVCRRSIMQKTCGVSTCESYCTKRAPRTSSNTRDSFSCFDHDALTAPLKSVMFKLFSSE</sequence>
<dbReference type="AlphaFoldDB" id="A0ABD0JJZ9"/>
<protein>
    <submittedName>
        <fullName evidence="1">Uncharacterized protein</fullName>
    </submittedName>
</protein>
<gene>
    <name evidence="1" type="ORF">BaRGS_00033511</name>
</gene>
<reference evidence="1 2" key="1">
    <citation type="journal article" date="2023" name="Sci. Data">
        <title>Genome assembly of the Korean intertidal mud-creeper Batillaria attramentaria.</title>
        <authorList>
            <person name="Patra A.K."/>
            <person name="Ho P.T."/>
            <person name="Jun S."/>
            <person name="Lee S.J."/>
            <person name="Kim Y."/>
            <person name="Won Y.J."/>
        </authorList>
    </citation>
    <scope>NUCLEOTIDE SEQUENCE [LARGE SCALE GENOMIC DNA]</scope>
    <source>
        <strain evidence="1">Wonlab-2016</strain>
    </source>
</reference>
<evidence type="ECO:0000313" key="2">
    <source>
        <dbReference type="Proteomes" id="UP001519460"/>
    </source>
</evidence>
<dbReference type="EMBL" id="JACVVK020000411">
    <property type="protein sequence ID" value="KAK7475280.1"/>
    <property type="molecule type" value="Genomic_DNA"/>
</dbReference>
<evidence type="ECO:0000313" key="1">
    <source>
        <dbReference type="EMBL" id="KAK7475280.1"/>
    </source>
</evidence>
<accession>A0ABD0JJZ9</accession>
<comment type="caution">
    <text evidence="1">The sequence shown here is derived from an EMBL/GenBank/DDBJ whole genome shotgun (WGS) entry which is preliminary data.</text>
</comment>
<dbReference type="Proteomes" id="UP001519460">
    <property type="component" value="Unassembled WGS sequence"/>
</dbReference>